<keyword evidence="1" id="KW-0732">Signal</keyword>
<proteinExistence type="predicted"/>
<keyword evidence="3" id="KW-1185">Reference proteome</keyword>
<dbReference type="OrthoDB" id="201045at2759"/>
<dbReference type="InParanoid" id="D8LJS4"/>
<name>D8LJS4_ECTSI</name>
<organism evidence="2 3">
    <name type="scientific">Ectocarpus siliculosus</name>
    <name type="common">Brown alga</name>
    <name type="synonym">Conferva siliculosa</name>
    <dbReference type="NCBI Taxonomy" id="2880"/>
    <lineage>
        <taxon>Eukaryota</taxon>
        <taxon>Sar</taxon>
        <taxon>Stramenopiles</taxon>
        <taxon>Ochrophyta</taxon>
        <taxon>PX clade</taxon>
        <taxon>Phaeophyceae</taxon>
        <taxon>Ectocarpales</taxon>
        <taxon>Ectocarpaceae</taxon>
        <taxon>Ectocarpus</taxon>
    </lineage>
</organism>
<gene>
    <name evidence="2" type="ORF">Esi_0264_0026</name>
</gene>
<evidence type="ECO:0000313" key="3">
    <source>
        <dbReference type="Proteomes" id="UP000002630"/>
    </source>
</evidence>
<dbReference type="eggNOG" id="ENOG502S883">
    <property type="taxonomic scope" value="Eukaryota"/>
</dbReference>
<evidence type="ECO:0008006" key="4">
    <source>
        <dbReference type="Google" id="ProtNLM"/>
    </source>
</evidence>
<feature type="chain" id="PRO_5003117209" description="DUF1279 domain-containing protein" evidence="1">
    <location>
        <begin position="24"/>
        <end position="194"/>
    </location>
</feature>
<protein>
    <recommendedName>
        <fullName evidence="4">DUF1279 domain-containing protein</fullName>
    </recommendedName>
</protein>
<dbReference type="Proteomes" id="UP000002630">
    <property type="component" value="Linkage Group LG26"/>
</dbReference>
<dbReference type="EMBL" id="FN648447">
    <property type="protein sequence ID" value="CBN75994.1"/>
    <property type="molecule type" value="Genomic_DNA"/>
</dbReference>
<sequence>MAAMKSVLFLASTALVLLNSSTAFVLPAARVGQRTPARSSPALCTAPGRATRSVTRVHMSAGSADEEEMNSLDKALVAWGVKSPPGEPEIDFKEKIKSAGLAGALAYGGTELAFWIISVPLAVVGYHQTTGEWLDLTTLEGKEKLFGLTAGFLTFARLVVPLRIALALALTPAMDKYVVKGLLNKNEASADADE</sequence>
<evidence type="ECO:0000313" key="2">
    <source>
        <dbReference type="EMBL" id="CBN75994.1"/>
    </source>
</evidence>
<evidence type="ECO:0000256" key="1">
    <source>
        <dbReference type="SAM" id="SignalP"/>
    </source>
</evidence>
<dbReference type="AlphaFoldDB" id="D8LJS4"/>
<feature type="signal peptide" evidence="1">
    <location>
        <begin position="1"/>
        <end position="23"/>
    </location>
</feature>
<dbReference type="EMBL" id="FN649751">
    <property type="protein sequence ID" value="CBN75994.1"/>
    <property type="molecule type" value="Genomic_DNA"/>
</dbReference>
<accession>D8LJS4</accession>
<reference evidence="2 3" key="1">
    <citation type="journal article" date="2010" name="Nature">
        <title>The Ectocarpus genome and the independent evolution of multicellularity in brown algae.</title>
        <authorList>
            <person name="Cock J.M."/>
            <person name="Sterck L."/>
            <person name="Rouze P."/>
            <person name="Scornet D."/>
            <person name="Allen A.E."/>
            <person name="Amoutzias G."/>
            <person name="Anthouard V."/>
            <person name="Artiguenave F."/>
            <person name="Aury J.M."/>
            <person name="Badger J.H."/>
            <person name="Beszteri B."/>
            <person name="Billiau K."/>
            <person name="Bonnet E."/>
            <person name="Bothwell J.H."/>
            <person name="Bowler C."/>
            <person name="Boyen C."/>
            <person name="Brownlee C."/>
            <person name="Carrano C.J."/>
            <person name="Charrier B."/>
            <person name="Cho G.Y."/>
            <person name="Coelho S.M."/>
            <person name="Collen J."/>
            <person name="Corre E."/>
            <person name="Da Silva C."/>
            <person name="Delage L."/>
            <person name="Delaroque N."/>
            <person name="Dittami S.M."/>
            <person name="Doulbeau S."/>
            <person name="Elias M."/>
            <person name="Farnham G."/>
            <person name="Gachon C.M."/>
            <person name="Gschloessl B."/>
            <person name="Heesch S."/>
            <person name="Jabbari K."/>
            <person name="Jubin C."/>
            <person name="Kawai H."/>
            <person name="Kimura K."/>
            <person name="Kloareg B."/>
            <person name="Kupper F.C."/>
            <person name="Lang D."/>
            <person name="Le Bail A."/>
            <person name="Leblanc C."/>
            <person name="Lerouge P."/>
            <person name="Lohr M."/>
            <person name="Lopez P.J."/>
            <person name="Martens C."/>
            <person name="Maumus F."/>
            <person name="Michel G."/>
            <person name="Miranda-Saavedra D."/>
            <person name="Morales J."/>
            <person name="Moreau H."/>
            <person name="Motomura T."/>
            <person name="Nagasato C."/>
            <person name="Napoli C.A."/>
            <person name="Nelson D.R."/>
            <person name="Nyvall-Collen P."/>
            <person name="Peters A.F."/>
            <person name="Pommier C."/>
            <person name="Potin P."/>
            <person name="Poulain J."/>
            <person name="Quesneville H."/>
            <person name="Read B."/>
            <person name="Rensing S.A."/>
            <person name="Ritter A."/>
            <person name="Rousvoal S."/>
            <person name="Samanta M."/>
            <person name="Samson G."/>
            <person name="Schroeder D.C."/>
            <person name="Segurens B."/>
            <person name="Strittmatter M."/>
            <person name="Tonon T."/>
            <person name="Tregear J.W."/>
            <person name="Valentin K."/>
            <person name="von Dassow P."/>
            <person name="Yamagishi T."/>
            <person name="Van de Peer Y."/>
            <person name="Wincker P."/>
        </authorList>
    </citation>
    <scope>NUCLEOTIDE SEQUENCE [LARGE SCALE GENOMIC DNA]</scope>
    <source>
        <strain evidence="3">Ec32 / CCAP1310/4</strain>
    </source>
</reference>